<organism evidence="1 2">
    <name type="scientific">Parabacteroides distasonis</name>
    <dbReference type="NCBI Taxonomy" id="823"/>
    <lineage>
        <taxon>Bacteria</taxon>
        <taxon>Pseudomonadati</taxon>
        <taxon>Bacteroidota</taxon>
        <taxon>Bacteroidia</taxon>
        <taxon>Bacteroidales</taxon>
        <taxon>Tannerellaceae</taxon>
        <taxon>Parabacteroides</taxon>
    </lineage>
</organism>
<dbReference type="AlphaFoldDB" id="A0AB35JBD8"/>
<reference evidence="1" key="1">
    <citation type="submission" date="2023-01" db="EMBL/GenBank/DDBJ databases">
        <title>Human gut microbiome strain richness.</title>
        <authorList>
            <person name="Chen-Liaw A."/>
        </authorList>
    </citation>
    <scope>NUCLEOTIDE SEQUENCE</scope>
    <source>
        <strain evidence="1">RTP21484st1_E5_RTP21484_190118</strain>
    </source>
</reference>
<dbReference type="Proteomes" id="UP001210126">
    <property type="component" value="Unassembled WGS sequence"/>
</dbReference>
<comment type="caution">
    <text evidence="1">The sequence shown here is derived from an EMBL/GenBank/DDBJ whole genome shotgun (WGS) entry which is preliminary data.</text>
</comment>
<dbReference type="EMBL" id="JAQMPJ010000001">
    <property type="protein sequence ID" value="MDB9003699.1"/>
    <property type="molecule type" value="Genomic_DNA"/>
</dbReference>
<evidence type="ECO:0000313" key="2">
    <source>
        <dbReference type="Proteomes" id="UP001210126"/>
    </source>
</evidence>
<evidence type="ECO:0000313" key="1">
    <source>
        <dbReference type="EMBL" id="MDB9003699.1"/>
    </source>
</evidence>
<dbReference type="RefSeq" id="WP_008779843.1">
    <property type="nucleotide sequence ID" value="NZ_CABMKT010000002.1"/>
</dbReference>
<protein>
    <submittedName>
        <fullName evidence="1">Uncharacterized protein</fullName>
    </submittedName>
</protein>
<name>A0AB35JBD8_PARDI</name>
<gene>
    <name evidence="1" type="ORF">PN599_01615</name>
</gene>
<accession>A0AB35JBD8</accession>
<sequence>MVTDYNIYQDYHYKLTVNIAGPNSADLRVTITNGNVAVFDDVDNVENTVNFGEEK</sequence>
<proteinExistence type="predicted"/>